<protein>
    <submittedName>
        <fullName evidence="1">Uncharacterized protein</fullName>
    </submittedName>
</protein>
<name>A0A9X3XB05_9BACT</name>
<organism evidence="1 2">
    <name type="scientific">Polyangium jinanense</name>
    <dbReference type="NCBI Taxonomy" id="2829994"/>
    <lineage>
        <taxon>Bacteria</taxon>
        <taxon>Pseudomonadati</taxon>
        <taxon>Myxococcota</taxon>
        <taxon>Polyangia</taxon>
        <taxon>Polyangiales</taxon>
        <taxon>Polyangiaceae</taxon>
        <taxon>Polyangium</taxon>
    </lineage>
</organism>
<accession>A0A9X3XB05</accession>
<reference evidence="1 2" key="1">
    <citation type="submission" date="2021-04" db="EMBL/GenBank/DDBJ databases">
        <title>Genome analysis of Polyangium sp.</title>
        <authorList>
            <person name="Li Y."/>
            <person name="Wang J."/>
        </authorList>
    </citation>
    <scope>NUCLEOTIDE SEQUENCE [LARGE SCALE GENOMIC DNA]</scope>
    <source>
        <strain evidence="1 2">SDU14</strain>
    </source>
</reference>
<dbReference type="Proteomes" id="UP001151081">
    <property type="component" value="Unassembled WGS sequence"/>
</dbReference>
<proteinExistence type="predicted"/>
<evidence type="ECO:0000313" key="1">
    <source>
        <dbReference type="EMBL" id="MDC3987387.1"/>
    </source>
</evidence>
<dbReference type="AlphaFoldDB" id="A0A9X3XB05"/>
<sequence>MSYRFTLLTDQPEIVQAIESNGPWHACEVKFRTRVTDLPAPYAFASHAPKNGRLTVRALYVDVDLTLMERVFVLLLRMGIL</sequence>
<gene>
    <name evidence="1" type="ORF">KEG57_43360</name>
</gene>
<keyword evidence="2" id="KW-1185">Reference proteome</keyword>
<evidence type="ECO:0000313" key="2">
    <source>
        <dbReference type="Proteomes" id="UP001151081"/>
    </source>
</evidence>
<dbReference type="EMBL" id="JAGTJJ010000052">
    <property type="protein sequence ID" value="MDC3987387.1"/>
    <property type="molecule type" value="Genomic_DNA"/>
</dbReference>
<comment type="caution">
    <text evidence="1">The sequence shown here is derived from an EMBL/GenBank/DDBJ whole genome shotgun (WGS) entry which is preliminary data.</text>
</comment>